<feature type="domain" description="Piwi" evidence="5">
    <location>
        <begin position="1070"/>
        <end position="1361"/>
    </location>
</feature>
<feature type="region of interest" description="Disordered" evidence="3">
    <location>
        <begin position="114"/>
        <end position="135"/>
    </location>
</feature>
<dbReference type="Gene3D" id="3.40.50.2300">
    <property type="match status" value="1"/>
</dbReference>
<evidence type="ECO:0000259" key="6">
    <source>
        <dbReference type="PROSITE" id="PS51776"/>
    </source>
</evidence>
<dbReference type="SUPFAM" id="SSF53098">
    <property type="entry name" value="Ribonuclease H-like"/>
    <property type="match status" value="1"/>
</dbReference>
<dbReference type="SMART" id="SM00949">
    <property type="entry name" value="PAZ"/>
    <property type="match status" value="2"/>
</dbReference>
<evidence type="ECO:0000256" key="1">
    <source>
        <dbReference type="RuleBase" id="RU361178"/>
    </source>
</evidence>
<comment type="similarity">
    <text evidence="1">Belongs to the argonaute family.</text>
</comment>
<protein>
    <submittedName>
        <fullName evidence="7">Argonaute-3</fullName>
    </submittedName>
</protein>
<organism evidence="7">
    <name type="scientific">Nilaparvata lugens</name>
    <name type="common">Brown planthopper</name>
    <dbReference type="NCBI Taxonomy" id="108931"/>
    <lineage>
        <taxon>Eukaryota</taxon>
        <taxon>Metazoa</taxon>
        <taxon>Ecdysozoa</taxon>
        <taxon>Arthropoda</taxon>
        <taxon>Hexapoda</taxon>
        <taxon>Insecta</taxon>
        <taxon>Pterygota</taxon>
        <taxon>Neoptera</taxon>
        <taxon>Paraneoptera</taxon>
        <taxon>Hemiptera</taxon>
        <taxon>Auchenorrhyncha</taxon>
        <taxon>Fulgoroidea</taxon>
        <taxon>Delphacidae</taxon>
        <taxon>Delphacinae</taxon>
        <taxon>Nilaparvata</taxon>
    </lineage>
</organism>
<accession>M4QL24</accession>
<dbReference type="Pfam" id="PF02171">
    <property type="entry name" value="Piwi"/>
    <property type="match status" value="1"/>
</dbReference>
<dbReference type="OrthoDB" id="6624170at2759"/>
<dbReference type="CDD" id="cd04658">
    <property type="entry name" value="Piwi_piwi-like_Euk"/>
    <property type="match status" value="1"/>
</dbReference>
<dbReference type="InterPro" id="IPR003100">
    <property type="entry name" value="PAZ_dom"/>
</dbReference>
<evidence type="ECO:0000259" key="4">
    <source>
        <dbReference type="PROSITE" id="PS50821"/>
    </source>
</evidence>
<dbReference type="SUPFAM" id="SSF101690">
    <property type="entry name" value="PAZ domain"/>
    <property type="match status" value="2"/>
</dbReference>
<dbReference type="InterPro" id="IPR036514">
    <property type="entry name" value="SGNH_hydro_sf"/>
</dbReference>
<dbReference type="CDD" id="cd00229">
    <property type="entry name" value="SGNH_hydrolase"/>
    <property type="match status" value="1"/>
</dbReference>
<dbReference type="SMART" id="SM00950">
    <property type="entry name" value="Piwi"/>
    <property type="match status" value="1"/>
</dbReference>
<dbReference type="PROSITE" id="PS51776">
    <property type="entry name" value="RH1"/>
    <property type="match status" value="1"/>
</dbReference>
<dbReference type="GO" id="GO:0003723">
    <property type="term" value="F:RNA binding"/>
    <property type="evidence" value="ECO:0007669"/>
    <property type="project" value="InterPro"/>
</dbReference>
<dbReference type="InterPro" id="IPR036085">
    <property type="entry name" value="PAZ_dom_sf"/>
</dbReference>
<evidence type="ECO:0000259" key="5">
    <source>
        <dbReference type="PROSITE" id="PS50822"/>
    </source>
</evidence>
<dbReference type="InterPro" id="IPR034743">
    <property type="entry name" value="RH1"/>
</dbReference>
<dbReference type="Pfam" id="PF23278">
    <property type="entry name" value="Piwi_N"/>
    <property type="match status" value="1"/>
</dbReference>
<dbReference type="SUPFAM" id="SSF52266">
    <property type="entry name" value="SGNH hydrolase"/>
    <property type="match status" value="1"/>
</dbReference>
<dbReference type="InterPro" id="IPR012337">
    <property type="entry name" value="RNaseH-like_sf"/>
</dbReference>
<evidence type="ECO:0000313" key="7">
    <source>
        <dbReference type="EMBL" id="AGH30328.1"/>
    </source>
</evidence>
<dbReference type="Pfam" id="PF02170">
    <property type="entry name" value="PAZ"/>
    <property type="match status" value="2"/>
</dbReference>
<dbReference type="PROSITE" id="PS50821">
    <property type="entry name" value="PAZ"/>
    <property type="match status" value="1"/>
</dbReference>
<dbReference type="PROSITE" id="PS50822">
    <property type="entry name" value="PIWI"/>
    <property type="match status" value="1"/>
</dbReference>
<sequence>MAGRGSGGRGDRLRELLSQMEEEEKQKKAAAEAAQALLRAQAPPQPMPGFSVGRGRGILGALSQSAAASSEPAPIRPMGRGAMMSSLIAQRSEPSVSRPIEKVTEAVESLSLQPRAKPMPVADRPPEVHTGTSGTQISMTSNYIRLQCDPDKGMFEYFVRFIPEVDNVKLKYDLLSTRKDIIGDTRTFDGQTLYLPKLLKDQVTYLDAVSKLDQSRVQIEITFQRKRNLAECVHFYNVLFNRIMHILNFIRFGRSTFNPKEAVPIPEYRLEVWPGYVTAIENHEGGLLICCDVSSRVLRKVTAHQIIQDVLQGSRSGDYKEIVQATLIGNSVMTDYNKKLYRVDDIDFTMNPSDTFGKAGKEIMTMNRMTTRRRRECLIREAELVLNNMNCDLVNDRVIELAVNIRGTLSVISDKFTNDAIIDIIPDVVGILNKLDTTISYNNELLNERTDLLNNNAELTKQVEYEKNKRKENFEDSLFNEEKAEEEILLLEARIKKLEASNTHLNEELNNKNEIIKIIEADNNSLFFNRDTILDKVTSRSNDEFITPRNTAKVRTDFTETGAITVNNRFELFSENAKSASNNRPTTSHKLLVKAQVHRPIALPKTSHIKNTITETTHTGKKRRMTILSDSQGKHLSEYLQHLYDSFETFVYTKPGAKLKHIIQDGMDFVKDFTKDDGIVILAGTNDFHVDEPHQLTVFQGINALLKLRLKSKIVVCSVPYRYDNLSLNENILFSNSYLSRVVSEYEGGLRLSFLDVNDFLQRSHFTRHGLHLNRRGKLILARNFEVFAKQNAARIGVGDLDLLTIWVPILSHPIKRKWKTVTMDVKTVKMCMIPCHLKRTMDYLGLHPLVIVSFIDYYKQAYGISIKDSKQPMLLHREKLPKGVKKVQDEPKVIALVPELCYMTGLTDEMRSDFKVMKRLNMVTSLPPNLRQAKLKKFIQIVNQNPDTCALLANWGLQMDIDSIPLTGRLLEPEKIIFKNDRYTKSDIADWKREAGEYQMLEAVSLENWAVICTRRDDQIAKSFIDAMRKVAPRAGMMVNSPQIQNLDNDKPQSYVSALRAIIQSGLQIVVIFFPTRREDRYAAVKSICLVENPIPSQVIIATKLRGPKTMAITQKIALQMNCKLGGTLWGVNIPFGDTMICGLDSYHDPSRRGASWVGFIASINREVTRWYSQVVQQGVGQEFVDVLQPALIAALNAFNRENGKFPTKVVFFRDGVGDGQLKTVHDHEVPQLENVMRSIQKGYEPKIAFIIVQKRINTRLFTLGRREEENPLPGTVMDHTITRRYYYDFFIVSQHVTQGTVAPTHYLVIYDTLNWKPDMMQRLAYKMCHLYYNWPGTVRVPAPTQYAHKLAYLVGQVVRKKPSAALNDTLYFL</sequence>
<name>M4QL24_NILLU</name>
<proteinExistence type="evidence at transcript level"/>
<feature type="region of interest" description="Disordered" evidence="3">
    <location>
        <begin position="1"/>
        <end position="32"/>
    </location>
</feature>
<dbReference type="PANTHER" id="PTHR22891">
    <property type="entry name" value="EUKARYOTIC TRANSLATION INITIATION FACTOR 2C"/>
    <property type="match status" value="1"/>
</dbReference>
<dbReference type="FunFam" id="3.30.420.10:FF:000014">
    <property type="entry name" value="Piwi-like RNA-mediated gene silencing 1"/>
    <property type="match status" value="1"/>
</dbReference>
<dbReference type="Gene3D" id="3.30.420.10">
    <property type="entry name" value="Ribonuclease H-like superfamily/Ribonuclease H"/>
    <property type="match status" value="1"/>
</dbReference>
<dbReference type="Gene3D" id="3.40.50.1110">
    <property type="entry name" value="SGNH hydrolase"/>
    <property type="match status" value="1"/>
</dbReference>
<feature type="domain" description="RH1" evidence="6">
    <location>
        <begin position="381"/>
        <end position="469"/>
    </location>
</feature>
<reference evidence="7" key="1">
    <citation type="submission" date="2012-12" db="EMBL/GenBank/DDBJ databases">
        <title>Genome-wide screens for components of RNAi pathway in the rice brown planthopper, Nilaparvata lugens (Hemiptera: Delphacidae).</title>
        <authorList>
            <person name="Xu H.-J."/>
            <person name="Zhang C.-X."/>
        </authorList>
    </citation>
    <scope>NUCLEOTIDE SEQUENCE</scope>
</reference>
<feature type="coiled-coil region" evidence="2">
    <location>
        <begin position="442"/>
        <end position="522"/>
    </location>
</feature>
<evidence type="ECO:0000256" key="3">
    <source>
        <dbReference type="SAM" id="MobiDB-lite"/>
    </source>
</evidence>
<evidence type="ECO:0000256" key="2">
    <source>
        <dbReference type="SAM" id="Coils"/>
    </source>
</evidence>
<dbReference type="InterPro" id="IPR036397">
    <property type="entry name" value="RNaseH_sf"/>
</dbReference>
<keyword evidence="2" id="KW-0175">Coiled coil</keyword>
<dbReference type="InterPro" id="IPR003165">
    <property type="entry name" value="Piwi"/>
</dbReference>
<dbReference type="GO" id="GO:0034587">
    <property type="term" value="P:piRNA processing"/>
    <property type="evidence" value="ECO:0007669"/>
    <property type="project" value="UniProtKB-ARBA"/>
</dbReference>
<feature type="domain" description="PAZ" evidence="4">
    <location>
        <begin position="809"/>
        <end position="906"/>
    </location>
</feature>
<dbReference type="EMBL" id="KC316039">
    <property type="protein sequence ID" value="AGH30328.1"/>
    <property type="molecule type" value="mRNA"/>
</dbReference>
<dbReference type="Gene3D" id="2.170.260.10">
    <property type="entry name" value="paz domain"/>
    <property type="match status" value="2"/>
</dbReference>